<proteinExistence type="predicted"/>
<dbReference type="RefSeq" id="WP_184724677.1">
    <property type="nucleotide sequence ID" value="NZ_JACHIW010000001.1"/>
</dbReference>
<evidence type="ECO:0000313" key="2">
    <source>
        <dbReference type="Proteomes" id="UP000584374"/>
    </source>
</evidence>
<protein>
    <recommendedName>
        <fullName evidence="3">Immunity protein Imm1</fullName>
    </recommendedName>
</protein>
<organism evidence="1 2">
    <name type="scientific">Saccharopolyspora phatthalungensis</name>
    <dbReference type="NCBI Taxonomy" id="664693"/>
    <lineage>
        <taxon>Bacteria</taxon>
        <taxon>Bacillati</taxon>
        <taxon>Actinomycetota</taxon>
        <taxon>Actinomycetes</taxon>
        <taxon>Pseudonocardiales</taxon>
        <taxon>Pseudonocardiaceae</taxon>
        <taxon>Saccharopolyspora</taxon>
    </lineage>
</organism>
<dbReference type="Pfam" id="PF14430">
    <property type="entry name" value="Imm1"/>
    <property type="match status" value="1"/>
</dbReference>
<sequence>MCSAVAELLADGGLELSAVTDSAEVIELVKQANGKRPGQAWAFYVDLSSSQAPRLTVGLNGDRGVITWWGGSGTYGPADGANKDPVDYWLGGHHSQLGTGLELPADRALAGLREFLVTGQRPTCIEWVPR</sequence>
<dbReference type="InterPro" id="IPR025680">
    <property type="entry name" value="DddI"/>
</dbReference>
<name>A0A840Q229_9PSEU</name>
<accession>A0A840Q229</accession>
<dbReference type="Proteomes" id="UP000584374">
    <property type="component" value="Unassembled WGS sequence"/>
</dbReference>
<evidence type="ECO:0008006" key="3">
    <source>
        <dbReference type="Google" id="ProtNLM"/>
    </source>
</evidence>
<evidence type="ECO:0000313" key="1">
    <source>
        <dbReference type="EMBL" id="MBB5153621.1"/>
    </source>
</evidence>
<reference evidence="1 2" key="1">
    <citation type="submission" date="2020-08" db="EMBL/GenBank/DDBJ databases">
        <title>Sequencing the genomes of 1000 actinobacteria strains.</title>
        <authorList>
            <person name="Klenk H.-P."/>
        </authorList>
    </citation>
    <scope>NUCLEOTIDE SEQUENCE [LARGE SCALE GENOMIC DNA]</scope>
    <source>
        <strain evidence="1 2">DSM 45584</strain>
    </source>
</reference>
<dbReference type="EMBL" id="JACHIW010000001">
    <property type="protein sequence ID" value="MBB5153621.1"/>
    <property type="molecule type" value="Genomic_DNA"/>
</dbReference>
<gene>
    <name evidence="1" type="ORF">BJ970_001155</name>
</gene>
<dbReference type="AlphaFoldDB" id="A0A840Q229"/>
<comment type="caution">
    <text evidence="1">The sequence shown here is derived from an EMBL/GenBank/DDBJ whole genome shotgun (WGS) entry which is preliminary data.</text>
</comment>
<keyword evidence="2" id="KW-1185">Reference proteome</keyword>